<evidence type="ECO:0000313" key="1">
    <source>
        <dbReference type="EMBL" id="CAG8597527.1"/>
    </source>
</evidence>
<sequence length="130" mass="15153">MSVMQDRESYVPRMGRKSKRLVILQYSIIAMKSNKWQDKPKSMVQIEDSFNDDGIKNDSSPPMKGNKWQDKPKSMVQTEDSSNDNGIKDNSSLPMFMIQDRKLYMPRMGQMRKRLVILQYSVIAMKARQA</sequence>
<gene>
    <name evidence="1" type="ORF">ACOLOM_LOCUS6555</name>
</gene>
<reference evidence="1" key="1">
    <citation type="submission" date="2021-06" db="EMBL/GenBank/DDBJ databases">
        <authorList>
            <person name="Kallberg Y."/>
            <person name="Tangrot J."/>
            <person name="Rosling A."/>
        </authorList>
    </citation>
    <scope>NUCLEOTIDE SEQUENCE</scope>
    <source>
        <strain evidence="1">CL356</strain>
    </source>
</reference>
<name>A0ACA9MKL2_9GLOM</name>
<keyword evidence="2" id="KW-1185">Reference proteome</keyword>
<organism evidence="1 2">
    <name type="scientific">Acaulospora colombiana</name>
    <dbReference type="NCBI Taxonomy" id="27376"/>
    <lineage>
        <taxon>Eukaryota</taxon>
        <taxon>Fungi</taxon>
        <taxon>Fungi incertae sedis</taxon>
        <taxon>Mucoromycota</taxon>
        <taxon>Glomeromycotina</taxon>
        <taxon>Glomeromycetes</taxon>
        <taxon>Diversisporales</taxon>
        <taxon>Acaulosporaceae</taxon>
        <taxon>Acaulospora</taxon>
    </lineage>
</organism>
<proteinExistence type="predicted"/>
<protein>
    <submittedName>
        <fullName evidence="1">13981_t:CDS:1</fullName>
    </submittedName>
</protein>
<comment type="caution">
    <text evidence="1">The sequence shown here is derived from an EMBL/GenBank/DDBJ whole genome shotgun (WGS) entry which is preliminary data.</text>
</comment>
<accession>A0ACA9MKL2</accession>
<evidence type="ECO:0000313" key="2">
    <source>
        <dbReference type="Proteomes" id="UP000789525"/>
    </source>
</evidence>
<dbReference type="Proteomes" id="UP000789525">
    <property type="component" value="Unassembled WGS sequence"/>
</dbReference>
<dbReference type="EMBL" id="CAJVPT010013625">
    <property type="protein sequence ID" value="CAG8597527.1"/>
    <property type="molecule type" value="Genomic_DNA"/>
</dbReference>